<feature type="compositionally biased region" description="Basic and acidic residues" evidence="1">
    <location>
        <begin position="43"/>
        <end position="52"/>
    </location>
</feature>
<proteinExistence type="predicted"/>
<organism evidence="3 4">
    <name type="scientific">Clostridium chromiireducens</name>
    <dbReference type="NCBI Taxonomy" id="225345"/>
    <lineage>
        <taxon>Bacteria</taxon>
        <taxon>Bacillati</taxon>
        <taxon>Bacillota</taxon>
        <taxon>Clostridia</taxon>
        <taxon>Eubacteriales</taxon>
        <taxon>Clostridiaceae</taxon>
        <taxon>Clostridium</taxon>
    </lineage>
</organism>
<evidence type="ECO:0000313" key="3">
    <source>
        <dbReference type="EMBL" id="RII33778.1"/>
    </source>
</evidence>
<accession>A0A399IKZ0</accession>
<dbReference type="EMBL" id="QXDJ01000004">
    <property type="protein sequence ID" value="RII33778.1"/>
    <property type="molecule type" value="Genomic_DNA"/>
</dbReference>
<reference evidence="3 4" key="1">
    <citation type="submission" date="2018-08" db="EMBL/GenBank/DDBJ databases">
        <title>Genome of Clostridium chromiireducens C1, DSM12136.</title>
        <authorList>
            <person name="Xing M."/>
            <person name="Wei Y."/>
            <person name="Ang E.L."/>
            <person name="Zhao H."/>
            <person name="Zhang Y."/>
        </authorList>
    </citation>
    <scope>NUCLEOTIDE SEQUENCE [LARGE SCALE GENOMIC DNA]</scope>
    <source>
        <strain evidence="3 4">C1</strain>
    </source>
</reference>
<dbReference type="PANTHER" id="PTHR39176:SF1">
    <property type="entry name" value="PERIPLASMIC PROTEIN"/>
    <property type="match status" value="1"/>
</dbReference>
<dbReference type="AlphaFoldDB" id="A0A399IKZ0"/>
<name>A0A399IKZ0_9CLOT</name>
<gene>
    <name evidence="3" type="ORF">D2A34_18545</name>
</gene>
<feature type="domain" description="Lysozyme inhibitor LprI-like N-terminal" evidence="2">
    <location>
        <begin position="65"/>
        <end position="154"/>
    </location>
</feature>
<dbReference type="Proteomes" id="UP000265930">
    <property type="component" value="Unassembled WGS sequence"/>
</dbReference>
<evidence type="ECO:0000256" key="1">
    <source>
        <dbReference type="SAM" id="MobiDB-lite"/>
    </source>
</evidence>
<feature type="compositionally biased region" description="Basic and acidic residues" evidence="1">
    <location>
        <begin position="12"/>
        <end position="27"/>
    </location>
</feature>
<protein>
    <submittedName>
        <fullName evidence="3">DUF1311 domain-containing protein</fullName>
    </submittedName>
</protein>
<feature type="compositionally biased region" description="Low complexity" evidence="1">
    <location>
        <begin position="28"/>
        <end position="41"/>
    </location>
</feature>
<evidence type="ECO:0000313" key="4">
    <source>
        <dbReference type="Proteomes" id="UP000265930"/>
    </source>
</evidence>
<dbReference type="PANTHER" id="PTHR39176">
    <property type="entry name" value="PERIPLASMIC PROTEIN-RELATED"/>
    <property type="match status" value="1"/>
</dbReference>
<evidence type="ECO:0000259" key="2">
    <source>
        <dbReference type="Pfam" id="PF07007"/>
    </source>
</evidence>
<feature type="compositionally biased region" description="Polar residues" evidence="1">
    <location>
        <begin position="1"/>
        <end position="11"/>
    </location>
</feature>
<feature type="region of interest" description="Disordered" evidence="1">
    <location>
        <begin position="1"/>
        <end position="52"/>
    </location>
</feature>
<dbReference type="InterPro" id="IPR009739">
    <property type="entry name" value="LprI-like_N"/>
</dbReference>
<dbReference type="Pfam" id="PF07007">
    <property type="entry name" value="LprI"/>
    <property type="match status" value="1"/>
</dbReference>
<sequence>METTTAANNEVNSKEKTTSNDNEKSSDNNKVNSNDKSNNTNQESKKQEYKAKLDNIELGFKGSNDANATTNDMYQEACKEHKQWDDALNEIYGVLKSQLPASDMKKLQNEELQWIKDRDAKAKKDAEEMAGGTMEKVLFQGSLANSTKERCYVLVEKYMK</sequence>
<dbReference type="Gene3D" id="1.20.1270.180">
    <property type="match status" value="1"/>
</dbReference>
<comment type="caution">
    <text evidence="3">The sequence shown here is derived from an EMBL/GenBank/DDBJ whole genome shotgun (WGS) entry which is preliminary data.</text>
</comment>